<proteinExistence type="inferred from homology"/>
<dbReference type="InterPro" id="IPR011332">
    <property type="entry name" value="Ribosomal_zn-bd"/>
</dbReference>
<evidence type="ECO:0000256" key="5">
    <source>
        <dbReference type="ARBA" id="ARBA00023274"/>
    </source>
</evidence>
<dbReference type="Gene3D" id="2.20.28.120">
    <property type="entry name" value="Ribosomal protein L33"/>
    <property type="match status" value="1"/>
</dbReference>
<dbReference type="PANTHER" id="PTHR47037">
    <property type="entry name" value="39S RIBOSOMAL PROTEIN L33, MITOCHONDRIAL"/>
    <property type="match status" value="1"/>
</dbReference>
<sequence length="64" mass="7640">MFLTNVLLKKVKSKHILVLVESVASGHKYIRIRDRLADKLEGVWFDPYVRERVLYRELKKIKSL</sequence>
<dbReference type="Proteomes" id="UP000504631">
    <property type="component" value="Unplaced"/>
</dbReference>
<evidence type="ECO:0000313" key="8">
    <source>
        <dbReference type="Proteomes" id="UP000504631"/>
    </source>
</evidence>
<evidence type="ECO:0000256" key="1">
    <source>
        <dbReference type="ARBA" id="ARBA00004173"/>
    </source>
</evidence>
<protein>
    <recommendedName>
        <fullName evidence="6">Large ribosomal subunit protein bL33m</fullName>
    </recommendedName>
    <alternativeName>
        <fullName evidence="7">39S ribosomal protein L33, mitochondrial</fullName>
    </alternativeName>
</protein>
<evidence type="ECO:0000256" key="4">
    <source>
        <dbReference type="ARBA" id="ARBA00023128"/>
    </source>
</evidence>
<keyword evidence="5" id="KW-0687">Ribonucleoprotein</keyword>
<evidence type="ECO:0000256" key="3">
    <source>
        <dbReference type="ARBA" id="ARBA00022980"/>
    </source>
</evidence>
<dbReference type="AlphaFoldDB" id="A0A6J3KCH7"/>
<dbReference type="RefSeq" id="XP_033350490.1">
    <property type="nucleotide sequence ID" value="XM_033494599.1"/>
</dbReference>
<dbReference type="GO" id="GO:0006412">
    <property type="term" value="P:translation"/>
    <property type="evidence" value="ECO:0007669"/>
    <property type="project" value="InterPro"/>
</dbReference>
<dbReference type="InterPro" id="IPR038584">
    <property type="entry name" value="Ribosomal_bL33_sf"/>
</dbReference>
<dbReference type="GO" id="GO:0005840">
    <property type="term" value="C:ribosome"/>
    <property type="evidence" value="ECO:0007669"/>
    <property type="project" value="UniProtKB-KW"/>
</dbReference>
<gene>
    <name evidence="9" type="primary">LOC117233903</name>
</gene>
<reference evidence="9" key="1">
    <citation type="submission" date="2025-08" db="UniProtKB">
        <authorList>
            <consortium name="RefSeq"/>
        </authorList>
    </citation>
    <scope>IDENTIFICATION</scope>
    <source>
        <tissue evidence="9">Muscle</tissue>
    </source>
</reference>
<organism evidence="8 9">
    <name type="scientific">Bombus vosnesenskii</name>
    <dbReference type="NCBI Taxonomy" id="207650"/>
    <lineage>
        <taxon>Eukaryota</taxon>
        <taxon>Metazoa</taxon>
        <taxon>Ecdysozoa</taxon>
        <taxon>Arthropoda</taxon>
        <taxon>Hexapoda</taxon>
        <taxon>Insecta</taxon>
        <taxon>Pterygota</taxon>
        <taxon>Neoptera</taxon>
        <taxon>Endopterygota</taxon>
        <taxon>Hymenoptera</taxon>
        <taxon>Apocrita</taxon>
        <taxon>Aculeata</taxon>
        <taxon>Apoidea</taxon>
        <taxon>Anthophila</taxon>
        <taxon>Apidae</taxon>
        <taxon>Bombus</taxon>
        <taxon>Pyrobombus</taxon>
    </lineage>
</organism>
<evidence type="ECO:0000256" key="6">
    <source>
        <dbReference type="ARBA" id="ARBA00035275"/>
    </source>
</evidence>
<dbReference type="InterPro" id="IPR052008">
    <property type="entry name" value="Mitoribosomal_protein_bL33"/>
</dbReference>
<comment type="similarity">
    <text evidence="2">Belongs to the bacterial ribosomal protein bL33 family.</text>
</comment>
<dbReference type="GO" id="GO:1990904">
    <property type="term" value="C:ribonucleoprotein complex"/>
    <property type="evidence" value="ECO:0007669"/>
    <property type="project" value="UniProtKB-KW"/>
</dbReference>
<keyword evidence="4" id="KW-0496">Mitochondrion</keyword>
<dbReference type="KEGG" id="bvk:117233903"/>
<keyword evidence="3 9" id="KW-0689">Ribosomal protein</keyword>
<dbReference type="CTD" id="9553"/>
<evidence type="ECO:0000313" key="9">
    <source>
        <dbReference type="RefSeq" id="XP_033350490.1"/>
    </source>
</evidence>
<dbReference type="GO" id="GO:0005739">
    <property type="term" value="C:mitochondrion"/>
    <property type="evidence" value="ECO:0007669"/>
    <property type="project" value="UniProtKB-SubCell"/>
</dbReference>
<name>A0A6J3KCH7_9HYME</name>
<dbReference type="PANTHER" id="PTHR47037:SF1">
    <property type="entry name" value="LARGE RIBOSOMAL SUBUNIT PROTEIN BL33M"/>
    <property type="match status" value="1"/>
</dbReference>
<keyword evidence="8" id="KW-1185">Reference proteome</keyword>
<accession>A0A6J3KCH7</accession>
<evidence type="ECO:0000256" key="7">
    <source>
        <dbReference type="ARBA" id="ARBA00035436"/>
    </source>
</evidence>
<evidence type="ECO:0000256" key="2">
    <source>
        <dbReference type="ARBA" id="ARBA00007596"/>
    </source>
</evidence>
<comment type="subcellular location">
    <subcellularLocation>
        <location evidence="1">Mitochondrion</location>
    </subcellularLocation>
</comment>
<dbReference type="SUPFAM" id="SSF57829">
    <property type="entry name" value="Zn-binding ribosomal proteins"/>
    <property type="match status" value="1"/>
</dbReference>
<dbReference type="GeneID" id="117233903"/>